<evidence type="ECO:0000313" key="2">
    <source>
        <dbReference type="Proteomes" id="UP000244081"/>
    </source>
</evidence>
<gene>
    <name evidence="1" type="ORF">C8N35_105102</name>
</gene>
<name>A0A2T5V8M7_9HYPH</name>
<sequence length="118" mass="12907">MAYTEHDTFHMSLPFSIRPRELTVATAAALVVFFLALFGISFGTAGAGDVVSASPMKSDRHAIGYEDACAGQAWGNWNESCLKALSKRQDLRLAPSRTVEFRDTGRQLSVLQRQPSNS</sequence>
<dbReference type="OrthoDB" id="7677493at2"/>
<dbReference type="Proteomes" id="UP000244081">
    <property type="component" value="Unassembled WGS sequence"/>
</dbReference>
<dbReference type="EMBL" id="QAYG01000005">
    <property type="protein sequence ID" value="PTW60102.1"/>
    <property type="molecule type" value="Genomic_DNA"/>
</dbReference>
<proteinExistence type="predicted"/>
<keyword evidence="2" id="KW-1185">Reference proteome</keyword>
<dbReference type="AlphaFoldDB" id="A0A2T5V8M7"/>
<comment type="caution">
    <text evidence="1">The sequence shown here is derived from an EMBL/GenBank/DDBJ whole genome shotgun (WGS) entry which is preliminary data.</text>
</comment>
<reference evidence="1 2" key="1">
    <citation type="submission" date="2018-04" db="EMBL/GenBank/DDBJ databases">
        <title>Genomic Encyclopedia of Archaeal and Bacterial Type Strains, Phase II (KMG-II): from individual species to whole genera.</title>
        <authorList>
            <person name="Goeker M."/>
        </authorList>
    </citation>
    <scope>NUCLEOTIDE SEQUENCE [LARGE SCALE GENOMIC DNA]</scope>
    <source>
        <strain evidence="1 2">DSM 23382</strain>
    </source>
</reference>
<organism evidence="1 2">
    <name type="scientific">Breoghania corrubedonensis</name>
    <dbReference type="NCBI Taxonomy" id="665038"/>
    <lineage>
        <taxon>Bacteria</taxon>
        <taxon>Pseudomonadati</taxon>
        <taxon>Pseudomonadota</taxon>
        <taxon>Alphaproteobacteria</taxon>
        <taxon>Hyphomicrobiales</taxon>
        <taxon>Stappiaceae</taxon>
        <taxon>Breoghania</taxon>
    </lineage>
</organism>
<dbReference type="RefSeq" id="WP_107990396.1">
    <property type="nucleotide sequence ID" value="NZ_QAYG01000005.1"/>
</dbReference>
<protein>
    <submittedName>
        <fullName evidence="1">Uncharacterized protein</fullName>
    </submittedName>
</protein>
<evidence type="ECO:0000313" key="1">
    <source>
        <dbReference type="EMBL" id="PTW60102.1"/>
    </source>
</evidence>
<accession>A0A2T5V8M7</accession>